<comment type="similarity">
    <text evidence="3 9">Belongs to the aldose epimerase family.</text>
</comment>
<dbReference type="InterPro" id="IPR008183">
    <property type="entry name" value="Aldose_1/G6P_1-epimerase"/>
</dbReference>
<gene>
    <name evidence="13" type="primary">mro_1</name>
    <name evidence="13" type="ORF">SCARR_00775</name>
</gene>
<feature type="binding site" evidence="12">
    <location>
        <begin position="212"/>
        <end position="214"/>
    </location>
    <ligand>
        <name>beta-D-galactose</name>
        <dbReference type="ChEBI" id="CHEBI:27667"/>
    </ligand>
</feature>
<dbReference type="EMBL" id="CAAHFH010000001">
    <property type="protein sequence ID" value="VGO18722.1"/>
    <property type="molecule type" value="Genomic_DNA"/>
</dbReference>
<dbReference type="RefSeq" id="WP_136060178.1">
    <property type="nucleotide sequence ID" value="NZ_CAAHFH010000001.1"/>
</dbReference>
<keyword evidence="14" id="KW-1185">Reference proteome</keyword>
<evidence type="ECO:0000256" key="5">
    <source>
        <dbReference type="ARBA" id="ARBA00022490"/>
    </source>
</evidence>
<feature type="active site" description="Proton acceptor" evidence="10">
    <location>
        <position position="346"/>
    </location>
</feature>
<dbReference type="PANTHER" id="PTHR10091:SF0">
    <property type="entry name" value="GALACTOSE MUTAROTASE"/>
    <property type="match status" value="1"/>
</dbReference>
<comment type="catalytic activity">
    <reaction evidence="9">
        <text>alpha-D-glucose = beta-D-glucose</text>
        <dbReference type="Rhea" id="RHEA:10264"/>
        <dbReference type="ChEBI" id="CHEBI:15903"/>
        <dbReference type="ChEBI" id="CHEBI:17925"/>
        <dbReference type="EC" id="5.1.3.3"/>
    </reaction>
</comment>
<evidence type="ECO:0000256" key="1">
    <source>
        <dbReference type="ARBA" id="ARBA00004496"/>
    </source>
</evidence>
<evidence type="ECO:0000256" key="4">
    <source>
        <dbReference type="ARBA" id="ARBA00011245"/>
    </source>
</evidence>
<comment type="pathway">
    <text evidence="2 9">Carbohydrate metabolism; hexose metabolism.</text>
</comment>
<dbReference type="Proteomes" id="UP000346198">
    <property type="component" value="Unassembled WGS sequence"/>
</dbReference>
<evidence type="ECO:0000313" key="14">
    <source>
        <dbReference type="Proteomes" id="UP000346198"/>
    </source>
</evidence>
<dbReference type="AlphaFoldDB" id="A0A6C2UET1"/>
<keyword evidence="6" id="KW-0597">Phosphoprotein</keyword>
<dbReference type="GO" id="GO:0005737">
    <property type="term" value="C:cytoplasm"/>
    <property type="evidence" value="ECO:0007669"/>
    <property type="project" value="UniProtKB-SubCell"/>
</dbReference>
<proteinExistence type="inferred from homology"/>
<evidence type="ECO:0000256" key="6">
    <source>
        <dbReference type="ARBA" id="ARBA00022553"/>
    </source>
</evidence>
<accession>A0A6C2UET1</accession>
<dbReference type="CDD" id="cd09019">
    <property type="entry name" value="galactose_mutarotase_like"/>
    <property type="match status" value="1"/>
</dbReference>
<dbReference type="InterPro" id="IPR015443">
    <property type="entry name" value="Aldose_1-epimerase"/>
</dbReference>
<sequence>MKITLLNRIIPALFSADSFTYATKPNIVLTVVVAVLFSGCSSTRVEVIDSGQQYTLKNNNDMKVRLACYGARITSLKVPDRNGNIADVVLGYDDVELYKTAVKKPYFGCVLGRNAGRIARGRFSLDGVEHQLACNNGPNHNHGGIIGFDKMEWQAEPFKNGVCFSRCSPDGEEGYPGNLNVAVTYTLTDDNVLIIDYRATTDEATPVNLSNHSYFNLAGEGANTVLDHELSIHADAMTPIDETSIPTGAVVPVSGTPFDFRQGKPVGRDINQDNEQLKFGNGYDHCFVLNKDVEVAATLYDPSSGRLMEVLTQEPGIQLYTANFLNGTLIGKSGRPYLRRSALCLETQHFPDSPNKPQFPVTIVRPGKDYQSRTIYRFSIR</sequence>
<dbReference type="GO" id="GO:0006006">
    <property type="term" value="P:glucose metabolic process"/>
    <property type="evidence" value="ECO:0007669"/>
    <property type="project" value="TreeGrafter"/>
</dbReference>
<protein>
    <recommendedName>
        <fullName evidence="9">Aldose 1-epimerase</fullName>
        <ecNumber evidence="9">5.1.3.3</ecNumber>
    </recommendedName>
</protein>
<dbReference type="SUPFAM" id="SSF74650">
    <property type="entry name" value="Galactose mutarotase-like"/>
    <property type="match status" value="1"/>
</dbReference>
<dbReference type="Gene3D" id="2.70.98.10">
    <property type="match status" value="1"/>
</dbReference>
<dbReference type="PIRSF" id="PIRSF005096">
    <property type="entry name" value="GALM"/>
    <property type="match status" value="1"/>
</dbReference>
<dbReference type="GO" id="GO:0004034">
    <property type="term" value="F:aldose 1-epimerase activity"/>
    <property type="evidence" value="ECO:0007669"/>
    <property type="project" value="UniProtKB-EC"/>
</dbReference>
<dbReference type="Pfam" id="PF01263">
    <property type="entry name" value="Aldose_epim"/>
    <property type="match status" value="1"/>
</dbReference>
<comment type="subcellular location">
    <subcellularLocation>
        <location evidence="1">Cytoplasm</location>
    </subcellularLocation>
</comment>
<dbReference type="PANTHER" id="PTHR10091">
    <property type="entry name" value="ALDOSE-1-EPIMERASE"/>
    <property type="match status" value="1"/>
</dbReference>
<dbReference type="UniPathway" id="UPA00242"/>
<feature type="active site" description="Proton donor" evidence="10">
    <location>
        <position position="212"/>
    </location>
</feature>
<evidence type="ECO:0000256" key="12">
    <source>
        <dbReference type="PIRSR" id="PIRSR005096-3"/>
    </source>
</evidence>
<evidence type="ECO:0000256" key="7">
    <source>
        <dbReference type="ARBA" id="ARBA00023235"/>
    </source>
</evidence>
<name>A0A6C2UET1_9BACT</name>
<dbReference type="EC" id="5.1.3.3" evidence="9"/>
<dbReference type="GO" id="GO:0033499">
    <property type="term" value="P:galactose catabolic process via UDP-galactose, Leloir pathway"/>
    <property type="evidence" value="ECO:0007669"/>
    <property type="project" value="TreeGrafter"/>
</dbReference>
<comment type="subunit">
    <text evidence="4">Monomer.</text>
</comment>
<evidence type="ECO:0000256" key="10">
    <source>
        <dbReference type="PIRSR" id="PIRSR005096-1"/>
    </source>
</evidence>
<dbReference type="NCBIfam" id="NF008277">
    <property type="entry name" value="PRK11055.1"/>
    <property type="match status" value="1"/>
</dbReference>
<evidence type="ECO:0000256" key="3">
    <source>
        <dbReference type="ARBA" id="ARBA00006206"/>
    </source>
</evidence>
<keyword evidence="8 9" id="KW-0119">Carbohydrate metabolism</keyword>
<evidence type="ECO:0000256" key="2">
    <source>
        <dbReference type="ARBA" id="ARBA00005028"/>
    </source>
</evidence>
<dbReference type="InterPro" id="IPR047215">
    <property type="entry name" value="Galactose_mutarotase-like"/>
</dbReference>
<dbReference type="InterPro" id="IPR014718">
    <property type="entry name" value="GH-type_carb-bd"/>
</dbReference>
<feature type="binding site" evidence="11">
    <location>
        <position position="284"/>
    </location>
    <ligand>
        <name>beta-D-galactose</name>
        <dbReference type="ChEBI" id="CHEBI:27667"/>
    </ligand>
</feature>
<keyword evidence="7 9" id="KW-0413">Isomerase</keyword>
<organism evidence="13 14">
    <name type="scientific">Pontiella sulfatireligans</name>
    <dbReference type="NCBI Taxonomy" id="2750658"/>
    <lineage>
        <taxon>Bacteria</taxon>
        <taxon>Pseudomonadati</taxon>
        <taxon>Kiritimatiellota</taxon>
        <taxon>Kiritimatiellia</taxon>
        <taxon>Kiritimatiellales</taxon>
        <taxon>Pontiellaceae</taxon>
        <taxon>Pontiella</taxon>
    </lineage>
</organism>
<keyword evidence="5" id="KW-0963">Cytoplasm</keyword>
<dbReference type="GO" id="GO:0030246">
    <property type="term" value="F:carbohydrate binding"/>
    <property type="evidence" value="ECO:0007669"/>
    <property type="project" value="InterPro"/>
</dbReference>
<dbReference type="InterPro" id="IPR011013">
    <property type="entry name" value="Gal_mutarotase_sf_dom"/>
</dbReference>
<reference evidence="13 14" key="1">
    <citation type="submission" date="2019-04" db="EMBL/GenBank/DDBJ databases">
        <authorList>
            <person name="Van Vliet M D."/>
        </authorList>
    </citation>
    <scope>NUCLEOTIDE SEQUENCE [LARGE SCALE GENOMIC DNA]</scope>
    <source>
        <strain evidence="13 14">F21</strain>
    </source>
</reference>
<evidence type="ECO:0000256" key="8">
    <source>
        <dbReference type="ARBA" id="ARBA00023277"/>
    </source>
</evidence>
<evidence type="ECO:0000313" key="13">
    <source>
        <dbReference type="EMBL" id="VGO18722.1"/>
    </source>
</evidence>
<dbReference type="FunFam" id="2.70.98.10:FF:000003">
    <property type="entry name" value="Aldose 1-epimerase"/>
    <property type="match status" value="1"/>
</dbReference>
<evidence type="ECO:0000256" key="9">
    <source>
        <dbReference type="PIRNR" id="PIRNR005096"/>
    </source>
</evidence>
<evidence type="ECO:0000256" key="11">
    <source>
        <dbReference type="PIRSR" id="PIRSR005096-2"/>
    </source>
</evidence>